<evidence type="ECO:0000313" key="1">
    <source>
        <dbReference type="EMBL" id="KAJ7551911.1"/>
    </source>
</evidence>
<sequence>MDSRFEVWKTEVTALLILCLLMAEDSGFSDFTVVAAFDSRNLKLQSCPCEELYLVKGDDTLHSVSSKCSAPFILIDNPQIQDDDDIAEGLVLKIQCFPQ</sequence>
<evidence type="ECO:0000313" key="2">
    <source>
        <dbReference type="Proteomes" id="UP001162992"/>
    </source>
</evidence>
<dbReference type="EMBL" id="CM055097">
    <property type="protein sequence ID" value="KAJ7551911.1"/>
    <property type="molecule type" value="Genomic_DNA"/>
</dbReference>
<name>A0ACC2DCB0_DIPCM</name>
<comment type="caution">
    <text evidence="1">The sequence shown here is derived from an EMBL/GenBank/DDBJ whole genome shotgun (WGS) entry which is preliminary data.</text>
</comment>
<reference evidence="2" key="1">
    <citation type="journal article" date="2024" name="Proc. Natl. Acad. Sci. U.S.A.">
        <title>Extraordinary preservation of gene collinearity over three hundred million years revealed in homosporous lycophytes.</title>
        <authorList>
            <person name="Li C."/>
            <person name="Wickell D."/>
            <person name="Kuo L.Y."/>
            <person name="Chen X."/>
            <person name="Nie B."/>
            <person name="Liao X."/>
            <person name="Peng D."/>
            <person name="Ji J."/>
            <person name="Jenkins J."/>
            <person name="Williams M."/>
            <person name="Shu S."/>
            <person name="Plott C."/>
            <person name="Barry K."/>
            <person name="Rajasekar S."/>
            <person name="Grimwood J."/>
            <person name="Han X."/>
            <person name="Sun S."/>
            <person name="Hou Z."/>
            <person name="He W."/>
            <person name="Dai G."/>
            <person name="Sun C."/>
            <person name="Schmutz J."/>
            <person name="Leebens-Mack J.H."/>
            <person name="Li F.W."/>
            <person name="Wang L."/>
        </authorList>
    </citation>
    <scope>NUCLEOTIDE SEQUENCE [LARGE SCALE GENOMIC DNA]</scope>
    <source>
        <strain evidence="2">cv. PW_Plant_1</strain>
    </source>
</reference>
<proteinExistence type="predicted"/>
<organism evidence="1 2">
    <name type="scientific">Diphasiastrum complanatum</name>
    <name type="common">Issler's clubmoss</name>
    <name type="synonym">Lycopodium complanatum</name>
    <dbReference type="NCBI Taxonomy" id="34168"/>
    <lineage>
        <taxon>Eukaryota</taxon>
        <taxon>Viridiplantae</taxon>
        <taxon>Streptophyta</taxon>
        <taxon>Embryophyta</taxon>
        <taxon>Tracheophyta</taxon>
        <taxon>Lycopodiopsida</taxon>
        <taxon>Lycopodiales</taxon>
        <taxon>Lycopodiaceae</taxon>
        <taxon>Lycopodioideae</taxon>
        <taxon>Diphasiastrum</taxon>
    </lineage>
</organism>
<keyword evidence="2" id="KW-1185">Reference proteome</keyword>
<accession>A0ACC2DCB0</accession>
<gene>
    <name evidence="1" type="ORF">O6H91_06G034300</name>
</gene>
<protein>
    <submittedName>
        <fullName evidence="1">Uncharacterized protein</fullName>
    </submittedName>
</protein>
<dbReference type="Proteomes" id="UP001162992">
    <property type="component" value="Chromosome 6"/>
</dbReference>